<name>A0AAJ1AHD3_9BACT</name>
<organism evidence="2 3">
    <name type="scientific">Candidatus Methylomirabilis tolerans</name>
    <dbReference type="NCBI Taxonomy" id="3123416"/>
    <lineage>
        <taxon>Bacteria</taxon>
        <taxon>Candidatus Methylomirabilota</taxon>
        <taxon>Candidatus Methylomirabilia</taxon>
        <taxon>Candidatus Methylomirabilales</taxon>
        <taxon>Candidatus Methylomirabilaceae</taxon>
        <taxon>Candidatus Methylomirabilis</taxon>
    </lineage>
</organism>
<gene>
    <name evidence="2" type="ORF">K8G79_06675</name>
</gene>
<evidence type="ECO:0000313" key="2">
    <source>
        <dbReference type="EMBL" id="MBZ0159800.1"/>
    </source>
</evidence>
<reference evidence="2 3" key="1">
    <citation type="journal article" date="2021" name="bioRxiv">
        <title>Unraveling nitrogen, sulfur and carbon metabolic pathways and microbial community transcriptional responses to substrate deprivation and toxicity stresses in a bioreactor mimicking anoxic brackish coastal sediment conditions.</title>
        <authorList>
            <person name="Martins P.D."/>
            <person name="Echeveste M.J."/>
            <person name="Arshad A."/>
            <person name="Kurth J."/>
            <person name="Ouboter H."/>
            <person name="Jetten M.S.M."/>
            <person name="Welte C.U."/>
        </authorList>
    </citation>
    <scope>NUCLEOTIDE SEQUENCE [LARGE SCALE GENOMIC DNA]</scope>
    <source>
        <strain evidence="2">MAG_38</strain>
    </source>
</reference>
<dbReference type="EMBL" id="JAIOIU010000080">
    <property type="protein sequence ID" value="MBZ0159800.1"/>
    <property type="molecule type" value="Genomic_DNA"/>
</dbReference>
<feature type="signal peptide" evidence="1">
    <location>
        <begin position="1"/>
        <end position="26"/>
    </location>
</feature>
<dbReference type="PROSITE" id="PS51257">
    <property type="entry name" value="PROKAR_LIPOPROTEIN"/>
    <property type="match status" value="1"/>
</dbReference>
<evidence type="ECO:0008006" key="4">
    <source>
        <dbReference type="Google" id="ProtNLM"/>
    </source>
</evidence>
<evidence type="ECO:0000313" key="3">
    <source>
        <dbReference type="Proteomes" id="UP001197609"/>
    </source>
</evidence>
<proteinExistence type="predicted"/>
<feature type="chain" id="PRO_5042577784" description="Lipoprotein" evidence="1">
    <location>
        <begin position="27"/>
        <end position="292"/>
    </location>
</feature>
<evidence type="ECO:0000256" key="1">
    <source>
        <dbReference type="SAM" id="SignalP"/>
    </source>
</evidence>
<comment type="caution">
    <text evidence="2">The sequence shown here is derived from an EMBL/GenBank/DDBJ whole genome shotgun (WGS) entry which is preliminary data.</text>
</comment>
<dbReference type="AlphaFoldDB" id="A0AAJ1AHD3"/>
<protein>
    <recommendedName>
        <fullName evidence="4">Lipoprotein</fullName>
    </recommendedName>
</protein>
<accession>A0AAJ1AHD3</accession>
<keyword evidence="1" id="KW-0732">Signal</keyword>
<sequence>MLRVTHTQTYLIFLFLTMVAAGCATTGPEIAKPIPLAANDVTWLREQPEIVVIHHQTAQPFRVWMSDAGADFLEGLGAQTVVFALYFSQKAGERLQAKSLREGEQIRTKYSLTDPVVDVKARFVEALRTKLELHNLRPVSESVTDYEPYKLADAFGPVVALDFVTSSWELSVLRSLNPFTSDPYRLSYAVHARLLRLTPAKYQGEPQSPAVARLLHSEDSKIMWQGICRAIGGGAPYITRENLTPLFIPKQLFGEQSYALDEWTAHDAALLKAKLNEVANACAQALLAEFSR</sequence>
<dbReference type="Proteomes" id="UP001197609">
    <property type="component" value="Unassembled WGS sequence"/>
</dbReference>